<dbReference type="GO" id="GO:0005886">
    <property type="term" value="C:plasma membrane"/>
    <property type="evidence" value="ECO:0007669"/>
    <property type="project" value="UniProtKB-SubCell"/>
</dbReference>
<keyword evidence="5 7" id="KW-1133">Transmembrane helix</keyword>
<feature type="transmembrane region" description="Helical" evidence="7">
    <location>
        <begin position="100"/>
        <end position="121"/>
    </location>
</feature>
<name>A0A4R6UD46_9BACI</name>
<comment type="subcellular location">
    <subcellularLocation>
        <location evidence="1 7">Cell membrane</location>
        <topology evidence="1 7">Multi-pass membrane protein</topology>
    </subcellularLocation>
</comment>
<feature type="transmembrane region" description="Helical" evidence="7">
    <location>
        <begin position="35"/>
        <end position="54"/>
    </location>
</feature>
<evidence type="ECO:0000256" key="3">
    <source>
        <dbReference type="ARBA" id="ARBA00022475"/>
    </source>
</evidence>
<evidence type="ECO:0000313" key="9">
    <source>
        <dbReference type="EMBL" id="TDQ42695.1"/>
    </source>
</evidence>
<dbReference type="PANTHER" id="PTHR43227:SF11">
    <property type="entry name" value="BLL4140 PROTEIN"/>
    <property type="match status" value="1"/>
</dbReference>
<dbReference type="InterPro" id="IPR050809">
    <property type="entry name" value="UgpAE/MalFG_permease"/>
</dbReference>
<evidence type="ECO:0000256" key="4">
    <source>
        <dbReference type="ARBA" id="ARBA00022692"/>
    </source>
</evidence>
<dbReference type="Proteomes" id="UP000295632">
    <property type="component" value="Unassembled WGS sequence"/>
</dbReference>
<keyword evidence="2 7" id="KW-0813">Transport</keyword>
<dbReference type="OrthoDB" id="9785836at2"/>
<keyword evidence="6 7" id="KW-0472">Membrane</keyword>
<keyword evidence="10" id="KW-1185">Reference proteome</keyword>
<evidence type="ECO:0000313" key="10">
    <source>
        <dbReference type="Proteomes" id="UP000295632"/>
    </source>
</evidence>
<evidence type="ECO:0000256" key="1">
    <source>
        <dbReference type="ARBA" id="ARBA00004651"/>
    </source>
</evidence>
<evidence type="ECO:0000256" key="6">
    <source>
        <dbReference type="ARBA" id="ARBA00023136"/>
    </source>
</evidence>
<protein>
    <submittedName>
        <fullName evidence="9">Putative aldouronate transport system permease protein</fullName>
    </submittedName>
</protein>
<dbReference type="PANTHER" id="PTHR43227">
    <property type="entry name" value="BLL4140 PROTEIN"/>
    <property type="match status" value="1"/>
</dbReference>
<dbReference type="GO" id="GO:0055085">
    <property type="term" value="P:transmembrane transport"/>
    <property type="evidence" value="ECO:0007669"/>
    <property type="project" value="InterPro"/>
</dbReference>
<feature type="transmembrane region" description="Helical" evidence="7">
    <location>
        <begin position="290"/>
        <end position="311"/>
    </location>
</feature>
<dbReference type="EMBL" id="SNYJ01000001">
    <property type="protein sequence ID" value="TDQ42695.1"/>
    <property type="molecule type" value="Genomic_DNA"/>
</dbReference>
<dbReference type="CDD" id="cd06261">
    <property type="entry name" value="TM_PBP2"/>
    <property type="match status" value="1"/>
</dbReference>
<feature type="domain" description="ABC transmembrane type-1" evidence="8">
    <location>
        <begin position="96"/>
        <end position="311"/>
    </location>
</feature>
<sequence length="324" mass="36416">MGNYKPSANQEDIIAQIEANRSKSQEIMKRLKKSAGLYLILLLPVLYFGIWHYWPMYGVQIAFKDFLPGLGIWGSPWVGFEHFERFFNAYYFERLIRNTLAISFYGLVVGVPLPIILALMLNEMRSKKLRNVVQTISYAPHFISVVVIVGMLLFFISPTSGVVNGVIEMFGGQSVDFLADPDNFWHLFTWSGIWQSIGWSSLIYTAAMAGVPPEQYEAAYIDGAGKFRRIWHITLPGIRPTIVILAILAVGGVMSVGFEKVLLMQIGSNLETSEVISTYMYKSGILNAQYSFSAAVGLFNNIINFILLIVVNQIARKVGETSLW</sequence>
<comment type="caution">
    <text evidence="9">The sequence shown here is derived from an EMBL/GenBank/DDBJ whole genome shotgun (WGS) entry which is preliminary data.</text>
</comment>
<feature type="transmembrane region" description="Helical" evidence="7">
    <location>
        <begin position="187"/>
        <end position="209"/>
    </location>
</feature>
<dbReference type="PROSITE" id="PS50928">
    <property type="entry name" value="ABC_TM1"/>
    <property type="match status" value="1"/>
</dbReference>
<gene>
    <name evidence="9" type="ORF">EV213_101124</name>
</gene>
<feature type="transmembrane region" description="Helical" evidence="7">
    <location>
        <begin position="230"/>
        <end position="254"/>
    </location>
</feature>
<proteinExistence type="inferred from homology"/>
<evidence type="ECO:0000256" key="5">
    <source>
        <dbReference type="ARBA" id="ARBA00022989"/>
    </source>
</evidence>
<keyword evidence="4 7" id="KW-0812">Transmembrane</keyword>
<dbReference type="InterPro" id="IPR000515">
    <property type="entry name" value="MetI-like"/>
</dbReference>
<comment type="similarity">
    <text evidence="7">Belongs to the binding-protein-dependent transport system permease family.</text>
</comment>
<organism evidence="9 10">
    <name type="scientific">Aureibacillus halotolerans</name>
    <dbReference type="NCBI Taxonomy" id="1508390"/>
    <lineage>
        <taxon>Bacteria</taxon>
        <taxon>Bacillati</taxon>
        <taxon>Bacillota</taxon>
        <taxon>Bacilli</taxon>
        <taxon>Bacillales</taxon>
        <taxon>Bacillaceae</taxon>
        <taxon>Aureibacillus</taxon>
    </lineage>
</organism>
<feature type="transmembrane region" description="Helical" evidence="7">
    <location>
        <begin position="142"/>
        <end position="167"/>
    </location>
</feature>
<dbReference type="SUPFAM" id="SSF161098">
    <property type="entry name" value="MetI-like"/>
    <property type="match status" value="1"/>
</dbReference>
<evidence type="ECO:0000256" key="2">
    <source>
        <dbReference type="ARBA" id="ARBA00022448"/>
    </source>
</evidence>
<reference evidence="9 10" key="1">
    <citation type="submission" date="2019-03" db="EMBL/GenBank/DDBJ databases">
        <title>Genomic Encyclopedia of Type Strains, Phase IV (KMG-IV): sequencing the most valuable type-strain genomes for metagenomic binning, comparative biology and taxonomic classification.</title>
        <authorList>
            <person name="Goeker M."/>
        </authorList>
    </citation>
    <scope>NUCLEOTIDE SEQUENCE [LARGE SCALE GENOMIC DNA]</scope>
    <source>
        <strain evidence="9 10">DSM 28697</strain>
    </source>
</reference>
<evidence type="ECO:0000256" key="7">
    <source>
        <dbReference type="RuleBase" id="RU363032"/>
    </source>
</evidence>
<dbReference type="AlphaFoldDB" id="A0A4R6UD46"/>
<dbReference type="Pfam" id="PF00528">
    <property type="entry name" value="BPD_transp_1"/>
    <property type="match status" value="1"/>
</dbReference>
<evidence type="ECO:0000259" key="8">
    <source>
        <dbReference type="PROSITE" id="PS50928"/>
    </source>
</evidence>
<dbReference type="Gene3D" id="1.10.3720.10">
    <property type="entry name" value="MetI-like"/>
    <property type="match status" value="1"/>
</dbReference>
<dbReference type="InterPro" id="IPR035906">
    <property type="entry name" value="MetI-like_sf"/>
</dbReference>
<keyword evidence="3" id="KW-1003">Cell membrane</keyword>
<accession>A0A4R6UD46</accession>